<organism evidence="3 4">
    <name type="scientific">Oikopleura dioica</name>
    <name type="common">Tunicate</name>
    <dbReference type="NCBI Taxonomy" id="34765"/>
    <lineage>
        <taxon>Eukaryota</taxon>
        <taxon>Metazoa</taxon>
        <taxon>Chordata</taxon>
        <taxon>Tunicata</taxon>
        <taxon>Appendicularia</taxon>
        <taxon>Copelata</taxon>
        <taxon>Oikopleuridae</taxon>
        <taxon>Oikopleura</taxon>
    </lineage>
</organism>
<feature type="compositionally biased region" description="Basic and acidic residues" evidence="1">
    <location>
        <begin position="1"/>
        <end position="12"/>
    </location>
</feature>
<evidence type="ECO:0000313" key="3">
    <source>
        <dbReference type="EMBL" id="CAG5109443.1"/>
    </source>
</evidence>
<feature type="region of interest" description="Disordered" evidence="1">
    <location>
        <begin position="1"/>
        <end position="30"/>
    </location>
</feature>
<protein>
    <submittedName>
        <fullName evidence="3">Oidioi.mRNA.OKI2018_I69.chr2.g3978.t2.cds</fullName>
    </submittedName>
</protein>
<feature type="transmembrane region" description="Helical" evidence="2">
    <location>
        <begin position="42"/>
        <end position="62"/>
    </location>
</feature>
<keyword evidence="2" id="KW-0812">Transmembrane</keyword>
<evidence type="ECO:0000256" key="2">
    <source>
        <dbReference type="SAM" id="Phobius"/>
    </source>
</evidence>
<dbReference type="Proteomes" id="UP001158576">
    <property type="component" value="Chromosome 2"/>
</dbReference>
<sequence>MSSNSERKENYKTFEMGNAQDANENMTLTTEQEKPQTCLQRALSCSCTILCVVFGISLGVGFGLPFGYLAAFLFAIIAGPLYCCGYRFDPATTSVYKKGQTPPQAPAQNV</sequence>
<feature type="compositionally biased region" description="Polar residues" evidence="1">
    <location>
        <begin position="20"/>
        <end position="30"/>
    </location>
</feature>
<evidence type="ECO:0000313" key="4">
    <source>
        <dbReference type="Proteomes" id="UP001158576"/>
    </source>
</evidence>
<proteinExistence type="predicted"/>
<reference evidence="3 4" key="1">
    <citation type="submission" date="2021-04" db="EMBL/GenBank/DDBJ databases">
        <authorList>
            <person name="Bliznina A."/>
        </authorList>
    </citation>
    <scope>NUCLEOTIDE SEQUENCE [LARGE SCALE GENOMIC DNA]</scope>
</reference>
<dbReference type="EMBL" id="OU015567">
    <property type="protein sequence ID" value="CAG5109443.1"/>
    <property type="molecule type" value="Genomic_DNA"/>
</dbReference>
<keyword evidence="2" id="KW-1133">Transmembrane helix</keyword>
<feature type="transmembrane region" description="Helical" evidence="2">
    <location>
        <begin position="68"/>
        <end position="88"/>
    </location>
</feature>
<keyword evidence="4" id="KW-1185">Reference proteome</keyword>
<gene>
    <name evidence="3" type="ORF">OKIOD_LOCUS12743</name>
</gene>
<name>A0ABN7T2K7_OIKDI</name>
<keyword evidence="2" id="KW-0472">Membrane</keyword>
<evidence type="ECO:0000256" key="1">
    <source>
        <dbReference type="SAM" id="MobiDB-lite"/>
    </source>
</evidence>
<accession>A0ABN7T2K7</accession>